<dbReference type="CDD" id="cd12158">
    <property type="entry name" value="ErythrP_dh"/>
    <property type="match status" value="1"/>
</dbReference>
<dbReference type="GO" id="GO:0005737">
    <property type="term" value="C:cytoplasm"/>
    <property type="evidence" value="ECO:0007669"/>
    <property type="project" value="UniProtKB-SubCell"/>
</dbReference>
<dbReference type="SUPFAM" id="SSF51735">
    <property type="entry name" value="NAD(P)-binding Rossmann-fold domains"/>
    <property type="match status" value="1"/>
</dbReference>
<dbReference type="PANTHER" id="PTHR43761:SF1">
    <property type="entry name" value="D-ISOMER SPECIFIC 2-HYDROXYACID DEHYDROGENASE CATALYTIC DOMAIN-CONTAINING PROTEIN-RELATED"/>
    <property type="match status" value="1"/>
</dbReference>
<dbReference type="EC" id="1.1.1.290" evidence="5"/>
<feature type="active site" description="Proton donor" evidence="5">
    <location>
        <position position="256"/>
    </location>
</feature>
<feature type="active site" evidence="5">
    <location>
        <position position="239"/>
    </location>
</feature>
<keyword evidence="3 5" id="KW-0520">NAD</keyword>
<dbReference type="PROSITE" id="PS00671">
    <property type="entry name" value="D_2_HYDROXYACID_DH_3"/>
    <property type="match status" value="1"/>
</dbReference>
<dbReference type="EMBL" id="NVQR01000115">
    <property type="protein sequence ID" value="PCH59553.1"/>
    <property type="molecule type" value="Genomic_DNA"/>
</dbReference>
<dbReference type="Pfam" id="PF02826">
    <property type="entry name" value="2-Hacid_dh_C"/>
    <property type="match status" value="1"/>
</dbReference>
<feature type="binding site" evidence="5">
    <location>
        <position position="66"/>
    </location>
    <ligand>
        <name>substrate</name>
    </ligand>
</feature>
<keyword evidence="4 5" id="KW-0664">Pyridoxine biosynthesis</keyword>
<feature type="domain" description="D-isomer specific 2-hydroxyacid dehydrogenase catalytic" evidence="6">
    <location>
        <begin position="31"/>
        <end position="280"/>
    </location>
</feature>
<evidence type="ECO:0000256" key="2">
    <source>
        <dbReference type="ARBA" id="ARBA00023002"/>
    </source>
</evidence>
<dbReference type="InterPro" id="IPR006140">
    <property type="entry name" value="D-isomer_DH_NAD-bd"/>
</dbReference>
<evidence type="ECO:0000259" key="7">
    <source>
        <dbReference type="Pfam" id="PF02826"/>
    </source>
</evidence>
<evidence type="ECO:0000256" key="5">
    <source>
        <dbReference type="HAMAP-Rule" id="MF_01825"/>
    </source>
</evidence>
<dbReference type="Gene3D" id="3.40.50.720">
    <property type="entry name" value="NAD(P)-binding Rossmann-like Domain"/>
    <property type="match status" value="2"/>
</dbReference>
<dbReference type="InterPro" id="IPR020921">
    <property type="entry name" value="Erythronate-4-P_DHase"/>
</dbReference>
<dbReference type="PANTHER" id="PTHR43761">
    <property type="entry name" value="D-ISOMER SPECIFIC 2-HYDROXYACID DEHYDROGENASE FAMILY PROTEIN (AFU_ORTHOLOGUE AFUA_1G13630)"/>
    <property type="match status" value="1"/>
</dbReference>
<dbReference type="Gene3D" id="3.30.1370.170">
    <property type="match status" value="1"/>
</dbReference>
<feature type="binding site" evidence="5">
    <location>
        <position position="260"/>
    </location>
    <ligand>
        <name>substrate</name>
    </ligand>
</feature>
<comment type="subcellular location">
    <subcellularLocation>
        <location evidence="5">Cytoplasm</location>
    </subcellularLocation>
</comment>
<dbReference type="SUPFAM" id="SSF52283">
    <property type="entry name" value="Formate/glycerate dehydrogenase catalytic domain-like"/>
    <property type="match status" value="1"/>
</dbReference>
<dbReference type="GO" id="GO:0008615">
    <property type="term" value="P:pyridoxine biosynthetic process"/>
    <property type="evidence" value="ECO:0007669"/>
    <property type="project" value="UniProtKB-UniRule"/>
</dbReference>
<dbReference type="GO" id="GO:0051287">
    <property type="term" value="F:NAD binding"/>
    <property type="evidence" value="ECO:0007669"/>
    <property type="project" value="InterPro"/>
</dbReference>
<evidence type="ECO:0000313" key="8">
    <source>
        <dbReference type="EMBL" id="PCH59553.1"/>
    </source>
</evidence>
<comment type="function">
    <text evidence="5">Catalyzes the oxidation of erythronate-4-phosphate to 3-hydroxy-2-oxo-4-phosphonooxybutanoate.</text>
</comment>
<protein>
    <recommendedName>
        <fullName evidence="5">Erythronate-4-phosphate dehydrogenase</fullName>
        <ecNumber evidence="5">1.1.1.290</ecNumber>
    </recommendedName>
</protein>
<feature type="binding site" evidence="5">
    <location>
        <position position="234"/>
    </location>
    <ligand>
        <name>NAD(+)</name>
        <dbReference type="ChEBI" id="CHEBI:57540"/>
    </ligand>
</feature>
<evidence type="ECO:0000259" key="6">
    <source>
        <dbReference type="Pfam" id="PF00389"/>
    </source>
</evidence>
<dbReference type="InterPro" id="IPR038251">
    <property type="entry name" value="PdxB_dimer_sf"/>
</dbReference>
<feature type="binding site" evidence="5">
    <location>
        <position position="259"/>
    </location>
    <ligand>
        <name>NAD(+)</name>
        <dbReference type="ChEBI" id="CHEBI:57540"/>
    </ligand>
</feature>
<comment type="caution">
    <text evidence="8">The sequence shown here is derived from an EMBL/GenBank/DDBJ whole genome shotgun (WGS) entry which is preliminary data.</text>
</comment>
<dbReference type="GO" id="GO:0033711">
    <property type="term" value="F:4-phosphoerythronate dehydrogenase activity"/>
    <property type="evidence" value="ECO:0007669"/>
    <property type="project" value="UniProtKB-EC"/>
</dbReference>
<accession>A0A2A4MI18</accession>
<feature type="domain" description="D-isomer specific 2-hydroxyacid dehydrogenase NAD-binding" evidence="7">
    <location>
        <begin position="109"/>
        <end position="258"/>
    </location>
</feature>
<feature type="binding site" evidence="5">
    <location>
        <position position="45"/>
    </location>
    <ligand>
        <name>substrate</name>
    </ligand>
</feature>
<gene>
    <name evidence="5" type="primary">pdxB</name>
    <name evidence="8" type="ORF">COC19_06925</name>
</gene>
<comment type="subunit">
    <text evidence="5">Homodimer.</text>
</comment>
<dbReference type="AlphaFoldDB" id="A0A2A4MI18"/>
<feature type="binding site" evidence="5">
    <location>
        <position position="146"/>
    </location>
    <ligand>
        <name>NAD(+)</name>
        <dbReference type="ChEBI" id="CHEBI:57540"/>
    </ligand>
</feature>
<comment type="similarity">
    <text evidence="5">Belongs to the D-isomer specific 2-hydroxyacid dehydrogenase family. PdxB subfamily.</text>
</comment>
<keyword evidence="2 5" id="KW-0560">Oxidoreductase</keyword>
<dbReference type="Proteomes" id="UP000218172">
    <property type="component" value="Unassembled WGS sequence"/>
</dbReference>
<name>A0A2A4MI18_9GAMM</name>
<dbReference type="InterPro" id="IPR036291">
    <property type="entry name" value="NAD(P)-bd_dom_sf"/>
</dbReference>
<dbReference type="UniPathway" id="UPA00244">
    <property type="reaction ID" value="UER00310"/>
</dbReference>
<feature type="active site" evidence="5">
    <location>
        <position position="210"/>
    </location>
</feature>
<comment type="caution">
    <text evidence="5">Lacks conserved residue(s) required for the propagation of feature annotation.</text>
</comment>
<sequence>MKIIVDENILSIDNYFSNDAQLIRLPGRAICNQDLRDADALLVRSITEVNEALLENTAVQFVGTATSGLNHVDINYLRSRGIGFAHAGGCNANAVVEYCITALAYLAAHKGLKMSTRKFGIIGAGNVGSALMKKLTQLGYDCLIYDPILETAANSHFNFCSFEQVLQADVISLHVPLSDASESDFPTYHLIDALALQQLKPDTVLINAARGGVVDEQALLDYLRSGKTLHTIFDVWQNEPTINALLANLIDVVTPHIAGYSQEAKHCATVTICEALNKHFSLSEVQQDFTALSDLSKVSIDTMGLSLANSASLEALSPILLQALPLNRLDAQCRDYLTRNILSEKFDIMRKSLLGRNEFAAYSIDSAVVNHSQSKALQSIGFNCS</sequence>
<dbReference type="InterPro" id="IPR050418">
    <property type="entry name" value="D-iso_2-hydroxyacid_DH_PdxB"/>
</dbReference>
<evidence type="ECO:0000313" key="9">
    <source>
        <dbReference type="Proteomes" id="UP000218172"/>
    </source>
</evidence>
<proteinExistence type="inferred from homology"/>
<dbReference type="InterPro" id="IPR029753">
    <property type="entry name" value="D-isomer_DH_CS"/>
</dbReference>
<evidence type="ECO:0000256" key="4">
    <source>
        <dbReference type="ARBA" id="ARBA00023096"/>
    </source>
</evidence>
<dbReference type="InterPro" id="IPR006139">
    <property type="entry name" value="D-isomer_2_OHA_DH_cat_dom"/>
</dbReference>
<comment type="pathway">
    <text evidence="5">Cofactor biosynthesis; pyridoxine 5'-phosphate biosynthesis; pyridoxine 5'-phosphate from D-erythrose 4-phosphate: step 2/5.</text>
</comment>
<dbReference type="Pfam" id="PF00389">
    <property type="entry name" value="2-Hacid_dh"/>
    <property type="match status" value="1"/>
</dbReference>
<comment type="catalytic activity">
    <reaction evidence="5">
        <text>4-phospho-D-erythronate + NAD(+) = (R)-3-hydroxy-2-oxo-4-phosphooxybutanoate + NADH + H(+)</text>
        <dbReference type="Rhea" id="RHEA:18829"/>
        <dbReference type="ChEBI" id="CHEBI:15378"/>
        <dbReference type="ChEBI" id="CHEBI:57540"/>
        <dbReference type="ChEBI" id="CHEBI:57945"/>
        <dbReference type="ChEBI" id="CHEBI:58538"/>
        <dbReference type="ChEBI" id="CHEBI:58766"/>
        <dbReference type="EC" id="1.1.1.290"/>
    </reaction>
</comment>
<evidence type="ECO:0000256" key="3">
    <source>
        <dbReference type="ARBA" id="ARBA00023027"/>
    </source>
</evidence>
<reference evidence="9" key="1">
    <citation type="submission" date="2017-08" db="EMBL/GenBank/DDBJ databases">
        <title>A dynamic microbial community with high functional redundancy inhabits the cold, oxic subseafloor aquifer.</title>
        <authorList>
            <person name="Tully B.J."/>
            <person name="Wheat C.G."/>
            <person name="Glazer B.T."/>
            <person name="Huber J.A."/>
        </authorList>
    </citation>
    <scope>NUCLEOTIDE SEQUENCE [LARGE SCALE GENOMIC DNA]</scope>
</reference>
<dbReference type="HAMAP" id="MF_01825">
    <property type="entry name" value="PdxB"/>
    <property type="match status" value="1"/>
</dbReference>
<organism evidence="8 9">
    <name type="scientific">SAR86 cluster bacterium</name>
    <dbReference type="NCBI Taxonomy" id="2030880"/>
    <lineage>
        <taxon>Bacteria</taxon>
        <taxon>Pseudomonadati</taxon>
        <taxon>Pseudomonadota</taxon>
        <taxon>Gammaproteobacteria</taxon>
        <taxon>SAR86 cluster</taxon>
    </lineage>
</organism>
<keyword evidence="1 5" id="KW-0963">Cytoplasm</keyword>
<evidence type="ECO:0000256" key="1">
    <source>
        <dbReference type="ARBA" id="ARBA00022490"/>
    </source>
</evidence>